<evidence type="ECO:0000313" key="7">
    <source>
        <dbReference type="Proteomes" id="UP000001745"/>
    </source>
</evidence>
<dbReference type="VEuPathDB" id="FungiDB:TSTA_012350"/>
<dbReference type="Gene3D" id="3.10.120.10">
    <property type="entry name" value="Cytochrome b5-like heme/steroid binding domain"/>
    <property type="match status" value="1"/>
</dbReference>
<comment type="cofactor">
    <cofactor evidence="1">
        <name>FMN</name>
        <dbReference type="ChEBI" id="CHEBI:58210"/>
    </cofactor>
</comment>
<feature type="compositionally biased region" description="Polar residues" evidence="3">
    <location>
        <begin position="299"/>
        <end position="312"/>
    </location>
</feature>
<accession>B8MF27</accession>
<dbReference type="PhylomeDB" id="B8MF27"/>
<dbReference type="HOGENOM" id="CLU_020639_1_1_1"/>
<protein>
    <submittedName>
        <fullName evidence="6">(S)-2-hydroxy-acid oxidase, putative</fullName>
    </submittedName>
</protein>
<dbReference type="InterPro" id="IPR037396">
    <property type="entry name" value="FMN_HAD"/>
</dbReference>
<dbReference type="AlphaFoldDB" id="B8MF27"/>
<evidence type="ECO:0000259" key="5">
    <source>
        <dbReference type="PROSITE" id="PS51349"/>
    </source>
</evidence>
<feature type="region of interest" description="Disordered" evidence="3">
    <location>
        <begin position="289"/>
        <end position="312"/>
    </location>
</feature>
<dbReference type="RefSeq" id="XP_002483360.1">
    <property type="nucleotide sequence ID" value="XM_002483315.1"/>
</dbReference>
<dbReference type="Pfam" id="PF00173">
    <property type="entry name" value="Cyt-b5"/>
    <property type="match status" value="1"/>
</dbReference>
<dbReference type="GeneID" id="8104083"/>
<dbReference type="PANTHER" id="PTHR10578">
    <property type="entry name" value="S -2-HYDROXY-ACID OXIDASE-RELATED"/>
    <property type="match status" value="1"/>
</dbReference>
<dbReference type="SUPFAM" id="SSF51395">
    <property type="entry name" value="FMN-linked oxidoreductases"/>
    <property type="match status" value="1"/>
</dbReference>
<keyword evidence="7" id="KW-1185">Reference proteome</keyword>
<organism evidence="6 7">
    <name type="scientific">Talaromyces stipitatus (strain ATCC 10500 / CBS 375.48 / QM 6759 / NRRL 1006)</name>
    <name type="common">Penicillium stipitatum</name>
    <dbReference type="NCBI Taxonomy" id="441959"/>
    <lineage>
        <taxon>Eukaryota</taxon>
        <taxon>Fungi</taxon>
        <taxon>Dikarya</taxon>
        <taxon>Ascomycota</taxon>
        <taxon>Pezizomycotina</taxon>
        <taxon>Eurotiomycetes</taxon>
        <taxon>Eurotiomycetidae</taxon>
        <taxon>Eurotiales</taxon>
        <taxon>Trichocomaceae</taxon>
        <taxon>Talaromyces</taxon>
        <taxon>Talaromyces sect. Talaromyces</taxon>
    </lineage>
</organism>
<dbReference type="SMART" id="SM01117">
    <property type="entry name" value="Cyt-b5"/>
    <property type="match status" value="1"/>
</dbReference>
<evidence type="ECO:0000313" key="6">
    <source>
        <dbReference type="EMBL" id="EED16126.1"/>
    </source>
</evidence>
<dbReference type="Gene3D" id="3.20.20.70">
    <property type="entry name" value="Aldolase class I"/>
    <property type="match status" value="1"/>
</dbReference>
<evidence type="ECO:0000256" key="1">
    <source>
        <dbReference type="ARBA" id="ARBA00001917"/>
    </source>
</evidence>
<dbReference type="EMBL" id="EQ962656">
    <property type="protein sequence ID" value="EED16126.1"/>
    <property type="molecule type" value="Genomic_DNA"/>
</dbReference>
<keyword evidence="2" id="KW-0560">Oxidoreductase</keyword>
<dbReference type="OrthoDB" id="1925334at2759"/>
<dbReference type="SUPFAM" id="SSF55856">
    <property type="entry name" value="Cytochrome b5-like heme/steroid binding domain"/>
    <property type="match status" value="1"/>
</dbReference>
<dbReference type="InParanoid" id="B8MF27"/>
<gene>
    <name evidence="6" type="ORF">TSTA_012350</name>
</gene>
<proteinExistence type="predicted"/>
<dbReference type="InterPro" id="IPR013785">
    <property type="entry name" value="Aldolase_TIM"/>
</dbReference>
<dbReference type="GO" id="GO:0016491">
    <property type="term" value="F:oxidoreductase activity"/>
    <property type="evidence" value="ECO:0007669"/>
    <property type="project" value="UniProtKB-KW"/>
</dbReference>
<feature type="domain" description="Cytochrome b5 heme-binding" evidence="4">
    <location>
        <begin position="2"/>
        <end position="79"/>
    </location>
</feature>
<dbReference type="eggNOG" id="KOG0537">
    <property type="taxonomic scope" value="Eukaryota"/>
</dbReference>
<dbReference type="PROSITE" id="PS51349">
    <property type="entry name" value="FMN_HYDROXY_ACID_DH_2"/>
    <property type="match status" value="1"/>
</dbReference>
<dbReference type="InterPro" id="IPR036400">
    <property type="entry name" value="Cyt_B5-like_heme/steroid_sf"/>
</dbReference>
<reference evidence="7" key="1">
    <citation type="journal article" date="2015" name="Genome Announc.">
        <title>Genome sequence of the AIDS-associated pathogen Penicillium marneffei (ATCC18224) and its near taxonomic relative Talaromyces stipitatus (ATCC10500).</title>
        <authorList>
            <person name="Nierman W.C."/>
            <person name="Fedorova-Abrams N.D."/>
            <person name="Andrianopoulos A."/>
        </authorList>
    </citation>
    <scope>NUCLEOTIDE SEQUENCE [LARGE SCALE GENOMIC DNA]</scope>
    <source>
        <strain evidence="7">ATCC 10500 / CBS 375.48 / QM 6759 / NRRL 1006</strain>
    </source>
</reference>
<dbReference type="InterPro" id="IPR001199">
    <property type="entry name" value="Cyt_B5-like_heme/steroid-bd"/>
</dbReference>
<evidence type="ECO:0000256" key="3">
    <source>
        <dbReference type="SAM" id="MobiDB-lite"/>
    </source>
</evidence>
<evidence type="ECO:0000256" key="2">
    <source>
        <dbReference type="ARBA" id="ARBA00023002"/>
    </source>
</evidence>
<sequence length="493" mass="53643">MEKEYNLGELGQHSKENDAWIAVNGEIWDMAGFGGIHPGGADVIYEYFGRDASEVYNEYHSPGLISKHLGPGKRIGRLQQTLQQNDTAPSISAIGSALAISKPPLTSMLNLYDFEEVAKSTFSDKSWAYISGASNDSWTMAANHDWYKRIMLRPRVLRDVSACRLETIIFGTKFGMPIFNAPASLVRMAHPEGELAIARGASALGSTMIIPMMSSYSTDEIVEEMPPDHPFLFQVYVHPDRKFTANLLQDVCSRLKPIAIIVTVDLPAFPKREANERLAIKKAMEAEKAAMGGKESAPPGSSTASKGQNQARSAGQNIASNLVWDDIEWIKKLTKLPVVLKGIQSAADAEKAYRLGCDGIYISNHGGRALDTSMPSILVLMEIQMTCPEILDKMEVFIDGGIRRGTDVLKAICLGAKGVCLGRPMFYAANYGSAGVEHALKLVADELQVAMQLVGINSLDEANPSFLNSLELQRYVSCGTNGRSALGAARSHL</sequence>
<dbReference type="PROSITE" id="PS50255">
    <property type="entry name" value="CYTOCHROME_B5_2"/>
    <property type="match status" value="1"/>
</dbReference>
<dbReference type="Pfam" id="PF01070">
    <property type="entry name" value="FMN_dh"/>
    <property type="match status" value="1"/>
</dbReference>
<dbReference type="Proteomes" id="UP000001745">
    <property type="component" value="Unassembled WGS sequence"/>
</dbReference>
<dbReference type="STRING" id="441959.B8MF27"/>
<dbReference type="InterPro" id="IPR000262">
    <property type="entry name" value="FMN-dep_DH"/>
</dbReference>
<feature type="domain" description="FMN hydroxy acid dehydrogenase" evidence="5">
    <location>
        <begin position="103"/>
        <end position="472"/>
    </location>
</feature>
<evidence type="ECO:0000259" key="4">
    <source>
        <dbReference type="PROSITE" id="PS50255"/>
    </source>
</evidence>
<name>B8MF27_TALSN</name>
<dbReference type="OMA" id="ERYEMRM"/>
<dbReference type="PANTHER" id="PTHR10578:SF104">
    <property type="entry name" value="CYTOCHROME B2, MITOCHONDRIAL-RELATED"/>
    <property type="match status" value="1"/>
</dbReference>
<dbReference type="eggNOG" id="KOG0538">
    <property type="taxonomic scope" value="Eukaryota"/>
</dbReference>